<keyword evidence="13" id="KW-1185">Reference proteome</keyword>
<dbReference type="FunFam" id="3.40.140.20:FF:000002">
    <property type="entry name" value="Bifunctional purine biosynthesis protein PurH"/>
    <property type="match status" value="1"/>
</dbReference>
<reference evidence="12 13" key="1">
    <citation type="submission" date="2010-12" db="EMBL/GenBank/DDBJ databases">
        <title>Complete sequence of Ethanoligenens harbinense YUAN-3.</title>
        <authorList>
            <person name="Lucas S."/>
            <person name="Copeland A."/>
            <person name="Lapidus A."/>
            <person name="Cheng J.-F."/>
            <person name="Bruce D."/>
            <person name="Goodwin L."/>
            <person name="Pitluck S."/>
            <person name="Chertkov O."/>
            <person name="Misra M."/>
            <person name="Detter J.C."/>
            <person name="Han C."/>
            <person name="Tapia R."/>
            <person name="Land M."/>
            <person name="Hauser L."/>
            <person name="Jeffries C."/>
            <person name="Kyrpides N."/>
            <person name="Ivanova N."/>
            <person name="Mikhailova N."/>
            <person name="Wang A."/>
            <person name="Mouttaki H."/>
            <person name="He Z."/>
            <person name="Zhou J."/>
            <person name="Hemme C.L."/>
            <person name="Woyke T."/>
        </authorList>
    </citation>
    <scope>NUCLEOTIDE SEQUENCE [LARGE SCALE GENOMIC DNA]</scope>
    <source>
        <strain evidence="13">DSM 18485 / JCM 12961 / CGMCC 1.5033 / YUAN-3</strain>
    </source>
</reference>
<dbReference type="NCBIfam" id="NF002049">
    <property type="entry name" value="PRK00881.1"/>
    <property type="match status" value="1"/>
</dbReference>
<dbReference type="Pfam" id="PF02142">
    <property type="entry name" value="MGS"/>
    <property type="match status" value="1"/>
</dbReference>
<evidence type="ECO:0000256" key="7">
    <source>
        <dbReference type="ARBA" id="ARBA00023268"/>
    </source>
</evidence>
<evidence type="ECO:0000256" key="9">
    <source>
        <dbReference type="ARBA" id="ARBA00050687"/>
    </source>
</evidence>
<dbReference type="GO" id="GO:0006189">
    <property type="term" value="P:'de novo' IMP biosynthetic process"/>
    <property type="evidence" value="ECO:0007669"/>
    <property type="project" value="UniProtKB-UniRule"/>
</dbReference>
<dbReference type="Gene3D" id="3.40.50.1380">
    <property type="entry name" value="Methylglyoxal synthase-like domain"/>
    <property type="match status" value="1"/>
</dbReference>
<dbReference type="Pfam" id="PF01808">
    <property type="entry name" value="AICARFT_IMPCHas"/>
    <property type="match status" value="1"/>
</dbReference>
<dbReference type="CDD" id="cd01421">
    <property type="entry name" value="IMPCH"/>
    <property type="match status" value="1"/>
</dbReference>
<evidence type="ECO:0000256" key="10">
    <source>
        <dbReference type="HAMAP-Rule" id="MF_00139"/>
    </source>
</evidence>
<dbReference type="HAMAP" id="MF_00139">
    <property type="entry name" value="PurH"/>
    <property type="match status" value="1"/>
</dbReference>
<dbReference type="FunFam" id="3.40.140.20:FF:000001">
    <property type="entry name" value="Bifunctional purine biosynthesis protein PurH"/>
    <property type="match status" value="1"/>
</dbReference>
<evidence type="ECO:0000256" key="1">
    <source>
        <dbReference type="ARBA" id="ARBA00004844"/>
    </source>
</evidence>
<comment type="catalytic activity">
    <reaction evidence="9 10">
        <text>IMP + H2O = 5-formamido-1-(5-phospho-D-ribosyl)imidazole-4-carboxamide</text>
        <dbReference type="Rhea" id="RHEA:18445"/>
        <dbReference type="ChEBI" id="CHEBI:15377"/>
        <dbReference type="ChEBI" id="CHEBI:58053"/>
        <dbReference type="ChEBI" id="CHEBI:58467"/>
        <dbReference type="EC" id="3.5.4.10"/>
    </reaction>
</comment>
<sequence>MKKRALISVSDKTGVADFAKALEELGYEVVSTGGTARALADAGVNVTGISDITGFPECLDGRVKTLHPKVHAGILAIRGNAEHMRQLEELGVTPIDIVAINLYPFKETILKPGVTLEEAIENIDIGGPSMIRGAAKNWQDVAVVIDPADYAVVLEELRQIGEVSRPTKFRLAAKVFEHTAQYDALIADYLRKARGDASLPDALTLTFEKRQEMRYGENPHQPAAFYTEIGAPSNTLAAARQLHGKELSYNNINDANGALDLLKEFGEAVPTAVAVKHANPCGVAIGRTLLEAYQRAYAADPVSIYGGIVALNRVVDGATAAELAKIFLEILIAPGFAPEALEILEKKKNIRLLELPDLAKPNDPKTLDMRKVVGGLLVQKLDTFLLDESALKCVTKRQPTPEELDELHFVWKVVKHTKSNGIALSKSHQTVGIGPGQTNRITALELAIKYGGDKVNGSVMGSDAYFPFSDCVEAAQKAGITAIIQPGGSIRDEDSIKAADAAGIAMVFTGYRHFKH</sequence>
<keyword evidence="6 10" id="KW-0378">Hydrolase</keyword>
<accession>E6U6Q1</accession>
<dbReference type="GO" id="GO:0004643">
    <property type="term" value="F:phosphoribosylaminoimidazolecarboxamide formyltransferase activity"/>
    <property type="evidence" value="ECO:0007669"/>
    <property type="project" value="UniProtKB-UniRule"/>
</dbReference>
<evidence type="ECO:0000256" key="5">
    <source>
        <dbReference type="ARBA" id="ARBA00022755"/>
    </source>
</evidence>
<keyword evidence="5 10" id="KW-0658">Purine biosynthesis</keyword>
<dbReference type="KEGG" id="eha:Ethha_0197"/>
<evidence type="ECO:0000256" key="2">
    <source>
        <dbReference type="ARBA" id="ARBA00004954"/>
    </source>
</evidence>
<dbReference type="InterPro" id="IPR036914">
    <property type="entry name" value="MGS-like_dom_sf"/>
</dbReference>
<dbReference type="PANTHER" id="PTHR11692:SF0">
    <property type="entry name" value="BIFUNCTIONAL PURINE BIOSYNTHESIS PROTEIN ATIC"/>
    <property type="match status" value="1"/>
</dbReference>
<dbReference type="PANTHER" id="PTHR11692">
    <property type="entry name" value="BIFUNCTIONAL PURINE BIOSYNTHESIS PROTEIN PURH"/>
    <property type="match status" value="1"/>
</dbReference>
<dbReference type="InterPro" id="IPR024051">
    <property type="entry name" value="AICAR_Tfase_dup_dom_sf"/>
</dbReference>
<protein>
    <recommendedName>
        <fullName evidence="10">Bifunctional purine biosynthesis protein PurH</fullName>
    </recommendedName>
    <domain>
        <recommendedName>
            <fullName evidence="10">Phosphoribosylaminoimidazolecarboxamide formyltransferase</fullName>
            <ecNumber evidence="10">2.1.2.3</ecNumber>
        </recommendedName>
        <alternativeName>
            <fullName evidence="10">AICAR transformylase</fullName>
        </alternativeName>
    </domain>
    <domain>
        <recommendedName>
            <fullName evidence="10">IMP cyclohydrolase</fullName>
            <ecNumber evidence="10">3.5.4.10</ecNumber>
        </recommendedName>
        <alternativeName>
            <fullName evidence="10">ATIC</fullName>
        </alternativeName>
        <alternativeName>
            <fullName evidence="10">IMP synthase</fullName>
        </alternativeName>
        <alternativeName>
            <fullName evidence="10">Inosinicase</fullName>
        </alternativeName>
    </domain>
</protein>
<dbReference type="FunFam" id="3.40.50.1380:FF:000001">
    <property type="entry name" value="Bifunctional purine biosynthesis protein PurH"/>
    <property type="match status" value="1"/>
</dbReference>
<dbReference type="Proteomes" id="UP000001551">
    <property type="component" value="Chromosome"/>
</dbReference>
<evidence type="ECO:0000313" key="12">
    <source>
        <dbReference type="EMBL" id="ADU25784.1"/>
    </source>
</evidence>
<dbReference type="STRING" id="663278.Ethha_0197"/>
<evidence type="ECO:0000256" key="6">
    <source>
        <dbReference type="ARBA" id="ARBA00022801"/>
    </source>
</evidence>
<comment type="pathway">
    <text evidence="2 10">Purine metabolism; IMP biosynthesis via de novo pathway; 5-formamido-1-(5-phospho-D-ribosyl)imidazole-4-carboxamide from 5-amino-1-(5-phospho-D-ribosyl)imidazole-4-carboxamide (10-formyl THF route): step 1/1.</text>
</comment>
<evidence type="ECO:0000259" key="11">
    <source>
        <dbReference type="PROSITE" id="PS51855"/>
    </source>
</evidence>
<dbReference type="Gene3D" id="3.40.140.20">
    <property type="match status" value="2"/>
</dbReference>
<evidence type="ECO:0000313" key="13">
    <source>
        <dbReference type="Proteomes" id="UP000001551"/>
    </source>
</evidence>
<gene>
    <name evidence="10" type="primary">purH</name>
    <name evidence="12" type="ordered locus">Ethha_0197</name>
</gene>
<dbReference type="PROSITE" id="PS51855">
    <property type="entry name" value="MGS"/>
    <property type="match status" value="1"/>
</dbReference>
<dbReference type="EMBL" id="CP002400">
    <property type="protein sequence ID" value="ADU25784.1"/>
    <property type="molecule type" value="Genomic_DNA"/>
</dbReference>
<comment type="domain">
    <text evidence="10">The IMP cyclohydrolase activity resides in the N-terminal region.</text>
</comment>
<dbReference type="InterPro" id="IPR002695">
    <property type="entry name" value="PurH-like"/>
</dbReference>
<dbReference type="SMART" id="SM00851">
    <property type="entry name" value="MGS"/>
    <property type="match status" value="1"/>
</dbReference>
<dbReference type="RefSeq" id="WP_013484165.1">
    <property type="nucleotide sequence ID" value="NC_014828.1"/>
</dbReference>
<organism evidence="12 13">
    <name type="scientific">Ethanoligenens harbinense (strain DSM 18485 / JCM 12961 / CGMCC 1.5033 / YUAN-3)</name>
    <dbReference type="NCBI Taxonomy" id="663278"/>
    <lineage>
        <taxon>Bacteria</taxon>
        <taxon>Bacillati</taxon>
        <taxon>Bacillota</taxon>
        <taxon>Clostridia</taxon>
        <taxon>Eubacteriales</taxon>
        <taxon>Oscillospiraceae</taxon>
        <taxon>Ethanoligenens</taxon>
    </lineage>
</organism>
<keyword evidence="4 10" id="KW-0808">Transferase</keyword>
<dbReference type="UniPathway" id="UPA00074">
    <property type="reaction ID" value="UER00133"/>
</dbReference>
<dbReference type="EC" id="3.5.4.10" evidence="10"/>
<dbReference type="InterPro" id="IPR011607">
    <property type="entry name" value="MGS-like_dom"/>
</dbReference>
<dbReference type="SUPFAM" id="SSF53927">
    <property type="entry name" value="Cytidine deaminase-like"/>
    <property type="match status" value="1"/>
</dbReference>
<keyword evidence="7 10" id="KW-0511">Multifunctional enzyme</keyword>
<evidence type="ECO:0000256" key="3">
    <source>
        <dbReference type="ARBA" id="ARBA00007667"/>
    </source>
</evidence>
<dbReference type="eggNOG" id="COG0138">
    <property type="taxonomic scope" value="Bacteria"/>
</dbReference>
<dbReference type="PIRSF" id="PIRSF000414">
    <property type="entry name" value="AICARFT_IMPCHas"/>
    <property type="match status" value="1"/>
</dbReference>
<name>E6U6Q1_ETHHY</name>
<dbReference type="HOGENOM" id="CLU_016316_5_2_9"/>
<dbReference type="SUPFAM" id="SSF52335">
    <property type="entry name" value="Methylglyoxal synthase-like"/>
    <property type="match status" value="1"/>
</dbReference>
<comment type="similarity">
    <text evidence="3 10">Belongs to the PurH family.</text>
</comment>
<dbReference type="NCBIfam" id="TIGR00355">
    <property type="entry name" value="purH"/>
    <property type="match status" value="1"/>
</dbReference>
<feature type="domain" description="MGS-like" evidence="11">
    <location>
        <begin position="1"/>
        <end position="145"/>
    </location>
</feature>
<dbReference type="InterPro" id="IPR016193">
    <property type="entry name" value="Cytidine_deaminase-like"/>
</dbReference>
<evidence type="ECO:0000256" key="8">
    <source>
        <dbReference type="ARBA" id="ARBA00050488"/>
    </source>
</evidence>
<dbReference type="AlphaFoldDB" id="E6U6Q1"/>
<comment type="catalytic activity">
    <reaction evidence="8 10">
        <text>(6R)-10-formyltetrahydrofolate + 5-amino-1-(5-phospho-beta-D-ribosyl)imidazole-4-carboxamide = 5-formamido-1-(5-phospho-D-ribosyl)imidazole-4-carboxamide + (6S)-5,6,7,8-tetrahydrofolate</text>
        <dbReference type="Rhea" id="RHEA:22192"/>
        <dbReference type="ChEBI" id="CHEBI:57453"/>
        <dbReference type="ChEBI" id="CHEBI:58467"/>
        <dbReference type="ChEBI" id="CHEBI:58475"/>
        <dbReference type="ChEBI" id="CHEBI:195366"/>
        <dbReference type="EC" id="2.1.2.3"/>
    </reaction>
</comment>
<comment type="pathway">
    <text evidence="1 10">Purine metabolism; IMP biosynthesis via de novo pathway; IMP from 5-formamido-1-(5-phospho-D-ribosyl)imidazole-4-carboxamide: step 1/1.</text>
</comment>
<dbReference type="GO" id="GO:0003937">
    <property type="term" value="F:IMP cyclohydrolase activity"/>
    <property type="evidence" value="ECO:0007669"/>
    <property type="project" value="UniProtKB-UniRule"/>
</dbReference>
<dbReference type="SMART" id="SM00798">
    <property type="entry name" value="AICARFT_IMPCHas"/>
    <property type="match status" value="1"/>
</dbReference>
<dbReference type="EC" id="2.1.2.3" evidence="10"/>
<proteinExistence type="inferred from homology"/>
<evidence type="ECO:0000256" key="4">
    <source>
        <dbReference type="ARBA" id="ARBA00022679"/>
    </source>
</evidence>
<dbReference type="GO" id="GO:0005829">
    <property type="term" value="C:cytosol"/>
    <property type="evidence" value="ECO:0007669"/>
    <property type="project" value="TreeGrafter"/>
</dbReference>